<dbReference type="OrthoDB" id="5461378at2"/>
<dbReference type="Pfam" id="PF03956">
    <property type="entry name" value="Lys_export"/>
    <property type="match status" value="1"/>
</dbReference>
<evidence type="ECO:0000313" key="2">
    <source>
        <dbReference type="EMBL" id="TIC79853.1"/>
    </source>
</evidence>
<comment type="caution">
    <text evidence="2">The sequence shown here is derived from an EMBL/GenBank/DDBJ whole genome shotgun (WGS) entry which is preliminary data.</text>
</comment>
<dbReference type="InterPro" id="IPR005642">
    <property type="entry name" value="LysO"/>
</dbReference>
<dbReference type="GO" id="GO:0015661">
    <property type="term" value="F:L-lysine efflux transmembrane transporter activity"/>
    <property type="evidence" value="ECO:0007669"/>
    <property type="project" value="InterPro"/>
</dbReference>
<keyword evidence="1" id="KW-1133">Transmembrane helix</keyword>
<keyword evidence="1" id="KW-0472">Membrane</keyword>
<reference evidence="2 3" key="1">
    <citation type="submission" date="2019-04" db="EMBL/GenBank/DDBJ databases">
        <title>Crenobacter sp. nov.</title>
        <authorList>
            <person name="Shi S."/>
        </authorList>
    </citation>
    <scope>NUCLEOTIDE SEQUENCE [LARGE SCALE GENOMIC DNA]</scope>
    <source>
        <strain evidence="2 3">GY 70310</strain>
    </source>
</reference>
<evidence type="ECO:0000313" key="3">
    <source>
        <dbReference type="Proteomes" id="UP000308891"/>
    </source>
</evidence>
<keyword evidence="3" id="KW-1185">Reference proteome</keyword>
<accession>A0A4V4N7A5</accession>
<protein>
    <submittedName>
        <fullName evidence="2">Lysine exporter LysO family protein</fullName>
    </submittedName>
</protein>
<dbReference type="EMBL" id="STGJ01000015">
    <property type="protein sequence ID" value="TIC79853.1"/>
    <property type="molecule type" value="Genomic_DNA"/>
</dbReference>
<sequence length="91" mass="10004">MFSVLACLIAGVVVGHFARDYRAVRHTGRLISFTIMLLLFFLGVSVGQNETILANLSTIGAKGVLISLASTMGSVLASWWVYRRFFREHAA</sequence>
<dbReference type="AlphaFoldDB" id="A0A4V4N7A5"/>
<feature type="transmembrane region" description="Helical" evidence="1">
    <location>
        <begin position="59"/>
        <end position="82"/>
    </location>
</feature>
<name>A0A4V4N7A5_9NEIS</name>
<dbReference type="RefSeq" id="WP_136554837.1">
    <property type="nucleotide sequence ID" value="NZ_STGJ01000015.1"/>
</dbReference>
<organism evidence="2 3">
    <name type="scientific">Crenobacter intestini</name>
    <dbReference type="NCBI Taxonomy" id="2563443"/>
    <lineage>
        <taxon>Bacteria</taxon>
        <taxon>Pseudomonadati</taxon>
        <taxon>Pseudomonadota</taxon>
        <taxon>Betaproteobacteria</taxon>
        <taxon>Neisseriales</taxon>
        <taxon>Neisseriaceae</taxon>
        <taxon>Crenobacter</taxon>
    </lineage>
</organism>
<dbReference type="Proteomes" id="UP000308891">
    <property type="component" value="Unassembled WGS sequence"/>
</dbReference>
<keyword evidence="1" id="KW-0812">Transmembrane</keyword>
<evidence type="ECO:0000256" key="1">
    <source>
        <dbReference type="SAM" id="Phobius"/>
    </source>
</evidence>
<gene>
    <name evidence="2" type="ORF">E5K04_13085</name>
</gene>
<proteinExistence type="predicted"/>
<feature type="transmembrane region" description="Helical" evidence="1">
    <location>
        <begin position="28"/>
        <end position="47"/>
    </location>
</feature>